<gene>
    <name evidence="3" type="ORF">OXD698_LOCUS50560</name>
</gene>
<evidence type="ECO:0000313" key="4">
    <source>
        <dbReference type="Proteomes" id="UP000663844"/>
    </source>
</evidence>
<sequence>GGEKWLFTDAIRQNISPTEVLTWSSSIEYADDYAHFYYNNQSDSNDKFLCNCTQQGTFGPRCEFELLHETITFEDAIKSQFAEKKQDRWGIQRHGDILCYNTVFECDYGLLCLDWRNICDGEQQCMNGTDEENCDLLEFNECEDDEYRCANGMCIDEQYWLDGK</sequence>
<dbReference type="InterPro" id="IPR023415">
    <property type="entry name" value="LDLR_class-A_CS"/>
</dbReference>
<evidence type="ECO:0000256" key="2">
    <source>
        <dbReference type="PROSITE-ProRule" id="PRU00124"/>
    </source>
</evidence>
<dbReference type="Gene3D" id="4.10.400.10">
    <property type="entry name" value="Low-density Lipoprotein Receptor"/>
    <property type="match status" value="1"/>
</dbReference>
<feature type="non-terminal residue" evidence="3">
    <location>
        <position position="1"/>
    </location>
</feature>
<accession>A0A820N8U8</accession>
<proteinExistence type="predicted"/>
<dbReference type="Proteomes" id="UP000663844">
    <property type="component" value="Unassembled WGS sequence"/>
</dbReference>
<keyword evidence="1 2" id="KW-1015">Disulfide bond</keyword>
<dbReference type="CDD" id="cd00112">
    <property type="entry name" value="LDLa"/>
    <property type="match status" value="1"/>
</dbReference>
<protein>
    <submittedName>
        <fullName evidence="3">Uncharacterized protein</fullName>
    </submittedName>
</protein>
<dbReference type="InterPro" id="IPR036055">
    <property type="entry name" value="LDL_receptor-like_sf"/>
</dbReference>
<dbReference type="EMBL" id="CAJOAZ010024459">
    <property type="protein sequence ID" value="CAF4384726.1"/>
    <property type="molecule type" value="Genomic_DNA"/>
</dbReference>
<dbReference type="PROSITE" id="PS01209">
    <property type="entry name" value="LDLRA_1"/>
    <property type="match status" value="1"/>
</dbReference>
<dbReference type="PROSITE" id="PS50068">
    <property type="entry name" value="LDLRA_2"/>
    <property type="match status" value="1"/>
</dbReference>
<comment type="caution">
    <text evidence="2">Lacks conserved residue(s) required for the propagation of feature annotation.</text>
</comment>
<evidence type="ECO:0000256" key="1">
    <source>
        <dbReference type="ARBA" id="ARBA00023157"/>
    </source>
</evidence>
<dbReference type="AlphaFoldDB" id="A0A820N8U8"/>
<evidence type="ECO:0000313" key="3">
    <source>
        <dbReference type="EMBL" id="CAF4384726.1"/>
    </source>
</evidence>
<name>A0A820N8U8_9BILA</name>
<reference evidence="3" key="1">
    <citation type="submission" date="2021-02" db="EMBL/GenBank/DDBJ databases">
        <authorList>
            <person name="Nowell W R."/>
        </authorList>
    </citation>
    <scope>NUCLEOTIDE SEQUENCE</scope>
</reference>
<dbReference type="SMART" id="SM00192">
    <property type="entry name" value="LDLa"/>
    <property type="match status" value="1"/>
</dbReference>
<dbReference type="SUPFAM" id="SSF57424">
    <property type="entry name" value="LDL receptor-like module"/>
    <property type="match status" value="1"/>
</dbReference>
<feature type="disulfide bond" evidence="2">
    <location>
        <begin position="119"/>
        <end position="134"/>
    </location>
</feature>
<organism evidence="3 4">
    <name type="scientific">Adineta steineri</name>
    <dbReference type="NCBI Taxonomy" id="433720"/>
    <lineage>
        <taxon>Eukaryota</taxon>
        <taxon>Metazoa</taxon>
        <taxon>Spiralia</taxon>
        <taxon>Gnathifera</taxon>
        <taxon>Rotifera</taxon>
        <taxon>Eurotatoria</taxon>
        <taxon>Bdelloidea</taxon>
        <taxon>Adinetida</taxon>
        <taxon>Adinetidae</taxon>
        <taxon>Adineta</taxon>
    </lineage>
</organism>
<comment type="caution">
    <text evidence="3">The sequence shown here is derived from an EMBL/GenBank/DDBJ whole genome shotgun (WGS) entry which is preliminary data.</text>
</comment>
<dbReference type="InterPro" id="IPR002172">
    <property type="entry name" value="LDrepeatLR_classA_rpt"/>
</dbReference>